<accession>A0ABN1MGF3</accession>
<reference evidence="2 3" key="1">
    <citation type="journal article" date="2019" name="Int. J. Syst. Evol. Microbiol.">
        <title>The Global Catalogue of Microorganisms (GCM) 10K type strain sequencing project: providing services to taxonomists for standard genome sequencing and annotation.</title>
        <authorList>
            <consortium name="The Broad Institute Genomics Platform"/>
            <consortium name="The Broad Institute Genome Sequencing Center for Infectious Disease"/>
            <person name="Wu L."/>
            <person name="Ma J."/>
        </authorList>
    </citation>
    <scope>NUCLEOTIDE SEQUENCE [LARGE SCALE GENOMIC DNA]</scope>
    <source>
        <strain evidence="2 3">JCM 16082</strain>
    </source>
</reference>
<feature type="domain" description="DinB-like" evidence="1">
    <location>
        <begin position="33"/>
        <end position="150"/>
    </location>
</feature>
<keyword evidence="3" id="KW-1185">Reference proteome</keyword>
<dbReference type="InterPro" id="IPR034660">
    <property type="entry name" value="DinB/YfiT-like"/>
</dbReference>
<gene>
    <name evidence="2" type="ORF">GCM10009117_14010</name>
</gene>
<organism evidence="2 3">
    <name type="scientific">Gangjinia marincola</name>
    <dbReference type="NCBI Taxonomy" id="578463"/>
    <lineage>
        <taxon>Bacteria</taxon>
        <taxon>Pseudomonadati</taxon>
        <taxon>Bacteroidota</taxon>
        <taxon>Flavobacteriia</taxon>
        <taxon>Flavobacteriales</taxon>
        <taxon>Flavobacteriaceae</taxon>
        <taxon>Gangjinia</taxon>
    </lineage>
</organism>
<name>A0ABN1MGF3_9FLAO</name>
<dbReference type="InterPro" id="IPR024775">
    <property type="entry name" value="DinB-like"/>
</dbReference>
<dbReference type="SUPFAM" id="SSF109854">
    <property type="entry name" value="DinB/YfiT-like putative metalloenzymes"/>
    <property type="match status" value="1"/>
</dbReference>
<sequence length="157" mass="17961">MSKSVLRLQDKVNELGSFISKRTLINTSVSQVSVAWHIEHALHVLIGVCSAIKASDPSDFKPNYNLTRIFLFLRGSFPRGQGRAPKVTRPTEEASEEKLKQLIKRMKVLVDELEALPAKANFKHPYFGIINKKQTIYFLELHTKHHLKIIRDMLKKG</sequence>
<dbReference type="RefSeq" id="WP_343765267.1">
    <property type="nucleotide sequence ID" value="NZ_BAAAFG010000014.1"/>
</dbReference>
<proteinExistence type="predicted"/>
<dbReference type="Pfam" id="PF12867">
    <property type="entry name" value="DinB_2"/>
    <property type="match status" value="1"/>
</dbReference>
<comment type="caution">
    <text evidence="2">The sequence shown here is derived from an EMBL/GenBank/DDBJ whole genome shotgun (WGS) entry which is preliminary data.</text>
</comment>
<evidence type="ECO:0000259" key="1">
    <source>
        <dbReference type="Pfam" id="PF12867"/>
    </source>
</evidence>
<evidence type="ECO:0000313" key="2">
    <source>
        <dbReference type="EMBL" id="GAA0872254.1"/>
    </source>
</evidence>
<evidence type="ECO:0000313" key="3">
    <source>
        <dbReference type="Proteomes" id="UP001500507"/>
    </source>
</evidence>
<protein>
    <recommendedName>
        <fullName evidence="1">DinB-like domain-containing protein</fullName>
    </recommendedName>
</protein>
<dbReference type="Proteomes" id="UP001500507">
    <property type="component" value="Unassembled WGS sequence"/>
</dbReference>
<dbReference type="Gene3D" id="1.20.120.450">
    <property type="entry name" value="dinb family like domain"/>
    <property type="match status" value="1"/>
</dbReference>
<dbReference type="EMBL" id="BAAAFG010000014">
    <property type="protein sequence ID" value="GAA0872254.1"/>
    <property type="molecule type" value="Genomic_DNA"/>
</dbReference>